<proteinExistence type="predicted"/>
<sequence>MPISNFREIQANWIIIKNQGYELFGFLLYTDADESIVNYISTGIFDLDILKGEKCQIFIIEAPSNRWIQHAASLQHPWWKLFGSNYANKIEDKTENYISRKLALDIISNNKKCIIITGNGNQINLNQLLEPYNYFNRSEALRIAKHFGLNYNEVPCLIFFYDLYSRDVFKIDLRNIQDLKSFFRNFFDSEEYYELINNTFKNTKIGEAL</sequence>
<gene>
    <name evidence="1" type="ORF">H1S01_19635</name>
</gene>
<evidence type="ECO:0000313" key="2">
    <source>
        <dbReference type="Proteomes" id="UP000617402"/>
    </source>
</evidence>
<organism evidence="1 2">
    <name type="scientific">Heliobacterium chlorum</name>
    <dbReference type="NCBI Taxonomy" id="2698"/>
    <lineage>
        <taxon>Bacteria</taxon>
        <taxon>Bacillati</taxon>
        <taxon>Bacillota</taxon>
        <taxon>Clostridia</taxon>
        <taxon>Eubacteriales</taxon>
        <taxon>Heliobacteriaceae</taxon>
        <taxon>Heliobacterium</taxon>
    </lineage>
</organism>
<accession>A0ABR7T9R0</accession>
<keyword evidence="2" id="KW-1185">Reference proteome</keyword>
<evidence type="ECO:0000313" key="1">
    <source>
        <dbReference type="EMBL" id="MBC9786656.1"/>
    </source>
</evidence>
<comment type="caution">
    <text evidence="1">The sequence shown here is derived from an EMBL/GenBank/DDBJ whole genome shotgun (WGS) entry which is preliminary data.</text>
</comment>
<reference evidence="1 2" key="1">
    <citation type="submission" date="2020-07" db="EMBL/GenBank/DDBJ databases">
        <title>Draft whole-genome sequence of Heliobacterium chlorum DSM 3682, type strain.</title>
        <authorList>
            <person name="Kyndt J.A."/>
            <person name="Meyer T.E."/>
            <person name="Imhoff J.F."/>
        </authorList>
    </citation>
    <scope>NUCLEOTIDE SEQUENCE [LARGE SCALE GENOMIC DNA]</scope>
    <source>
        <strain evidence="1 2">DSM 3682</strain>
    </source>
</reference>
<dbReference type="EMBL" id="JACVHF010000062">
    <property type="protein sequence ID" value="MBC9786656.1"/>
    <property type="molecule type" value="Genomic_DNA"/>
</dbReference>
<dbReference type="RefSeq" id="WP_188042076.1">
    <property type="nucleotide sequence ID" value="NZ_JACVHF010000062.1"/>
</dbReference>
<name>A0ABR7T9R0_HELCL</name>
<dbReference type="Proteomes" id="UP000617402">
    <property type="component" value="Unassembled WGS sequence"/>
</dbReference>
<protein>
    <submittedName>
        <fullName evidence="1">Uncharacterized protein</fullName>
    </submittedName>
</protein>